<keyword evidence="5" id="KW-0175">Coiled coil</keyword>
<dbReference type="Proteomes" id="UP001518925">
    <property type="component" value="Unassembled WGS sequence"/>
</dbReference>
<comment type="caution">
    <text evidence="8">The sequence shown here is derived from an EMBL/GenBank/DDBJ whole genome shotgun (WGS) entry which is preliminary data.</text>
</comment>
<evidence type="ECO:0000313" key="9">
    <source>
        <dbReference type="Proteomes" id="UP001518925"/>
    </source>
</evidence>
<dbReference type="SUPFAM" id="SSF52540">
    <property type="entry name" value="P-loop containing nucleoside triphosphate hydrolases"/>
    <property type="match status" value="1"/>
</dbReference>
<name>A0ABS2DLY4_9BACI</name>
<dbReference type="Gene3D" id="1.20.272.40">
    <property type="match status" value="1"/>
</dbReference>
<dbReference type="InterPro" id="IPR055206">
    <property type="entry name" value="DEXQc_SUV3"/>
</dbReference>
<keyword evidence="1" id="KW-0547">Nucleotide-binding</keyword>
<dbReference type="SMART" id="SM00490">
    <property type="entry name" value="HELICc"/>
    <property type="match status" value="1"/>
</dbReference>
<dbReference type="Gene3D" id="3.40.50.300">
    <property type="entry name" value="P-loop containing nucleotide triphosphate hydrolases"/>
    <property type="match status" value="2"/>
</dbReference>
<dbReference type="GO" id="GO:0004386">
    <property type="term" value="F:helicase activity"/>
    <property type="evidence" value="ECO:0007669"/>
    <property type="project" value="UniProtKB-KW"/>
</dbReference>
<dbReference type="PROSITE" id="PS51192">
    <property type="entry name" value="HELICASE_ATP_BIND_1"/>
    <property type="match status" value="1"/>
</dbReference>
<dbReference type="InterPro" id="IPR014001">
    <property type="entry name" value="Helicase_ATP-bd"/>
</dbReference>
<protein>
    <submittedName>
        <fullName evidence="8">DEAD/DEAH box helicase</fullName>
    </submittedName>
</protein>
<evidence type="ECO:0000259" key="6">
    <source>
        <dbReference type="PROSITE" id="PS51192"/>
    </source>
</evidence>
<evidence type="ECO:0000256" key="5">
    <source>
        <dbReference type="SAM" id="Coils"/>
    </source>
</evidence>
<dbReference type="PROSITE" id="PS51194">
    <property type="entry name" value="HELICASE_CTER"/>
    <property type="match status" value="1"/>
</dbReference>
<keyword evidence="4" id="KW-0067">ATP-binding</keyword>
<proteinExistence type="predicted"/>
<evidence type="ECO:0000313" key="8">
    <source>
        <dbReference type="EMBL" id="MBM6619493.1"/>
    </source>
</evidence>
<keyword evidence="3 8" id="KW-0347">Helicase</keyword>
<evidence type="ECO:0000256" key="4">
    <source>
        <dbReference type="ARBA" id="ARBA00022840"/>
    </source>
</evidence>
<dbReference type="Pfam" id="PF22527">
    <property type="entry name" value="DEXQc_Suv3"/>
    <property type="match status" value="1"/>
</dbReference>
<organism evidence="8 9">
    <name type="scientific">Bacillus suaedaesalsae</name>
    <dbReference type="NCBI Taxonomy" id="2810349"/>
    <lineage>
        <taxon>Bacteria</taxon>
        <taxon>Bacillati</taxon>
        <taxon>Bacillota</taxon>
        <taxon>Bacilli</taxon>
        <taxon>Bacillales</taxon>
        <taxon>Bacillaceae</taxon>
        <taxon>Bacillus</taxon>
    </lineage>
</organism>
<keyword evidence="2" id="KW-0378">Hydrolase</keyword>
<evidence type="ECO:0000259" key="7">
    <source>
        <dbReference type="PROSITE" id="PS51194"/>
    </source>
</evidence>
<feature type="coiled-coil region" evidence="5">
    <location>
        <begin position="307"/>
        <end position="341"/>
    </location>
</feature>
<accession>A0ABS2DLY4</accession>
<dbReference type="PANTHER" id="PTHR12131">
    <property type="entry name" value="ATP-DEPENDENT RNA AND DNA HELICASE"/>
    <property type="match status" value="1"/>
</dbReference>
<evidence type="ECO:0000256" key="2">
    <source>
        <dbReference type="ARBA" id="ARBA00022801"/>
    </source>
</evidence>
<feature type="coiled-coil region" evidence="5">
    <location>
        <begin position="108"/>
        <end position="159"/>
    </location>
</feature>
<dbReference type="PANTHER" id="PTHR12131:SF1">
    <property type="entry name" value="ATP-DEPENDENT RNA HELICASE SUPV3L1, MITOCHONDRIAL-RELATED"/>
    <property type="match status" value="1"/>
</dbReference>
<evidence type="ECO:0000256" key="3">
    <source>
        <dbReference type="ARBA" id="ARBA00022806"/>
    </source>
</evidence>
<gene>
    <name evidence="8" type="ORF">JR050_17670</name>
</gene>
<dbReference type="InterPro" id="IPR001650">
    <property type="entry name" value="Helicase_C-like"/>
</dbReference>
<reference evidence="8 9" key="1">
    <citation type="submission" date="2021-02" db="EMBL/GenBank/DDBJ databases">
        <title>Bacillus sp. RD4P76, an endophyte from a halophyte.</title>
        <authorList>
            <person name="Sun J.-Q."/>
        </authorList>
    </citation>
    <scope>NUCLEOTIDE SEQUENCE [LARGE SCALE GENOMIC DNA]</scope>
    <source>
        <strain evidence="8 9">RD4P76</strain>
    </source>
</reference>
<dbReference type="CDD" id="cd18805">
    <property type="entry name" value="SF2_C_suv3"/>
    <property type="match status" value="1"/>
</dbReference>
<evidence type="ECO:0000256" key="1">
    <source>
        <dbReference type="ARBA" id="ARBA00022741"/>
    </source>
</evidence>
<sequence>MNMMNGLYEKAKNETIDRVYEDITRYLENHEQLPTYEQYLRERGQFIVHLWLNTWVNVASSQTPVKDRKAFLVEKGLDVEDVTRKQLNVLFKNEIREYRTFNVIKWLDEQFSNNKQEWQKTYEEARDQYIQRERRRKEVELRQSVIHKLENEIEKLLTEYFDELYVHVRYEMALHITKEMERSGYEPSSINTNVESYIEDSIEEQSYIPYWKRKTLDWEEIENQYQMIISDYLFNLGPKWFMEKLGTSATQDYKKITHQELTLDKLKAFIIEPLYDLSYEFLDELKSEFIEDLRNVTKVPFTSEQHLEMYYRDLENQELRYAEEQAELQRRKEEHERMMEDVFGKEYSPSASRTMKFVLHVGETNTGKTYHALQRMKEAQSGLYLAPLRLLALEVFDKLNNEDVPCSLKTGEEEKITNGASHLSSTVEMFYEKDYYEVIVIDEAQMISDKDRGYSWYKAITKANATEVHIIGSLNSKEMLLQLLGEAEIELYEYVREIPLEVEAREFSLKQTKKGDAIVCFSRSRVLETASSLKDDGYKVSMIYGSMPPETRKKQMKMFVDGETTVIVATDAIGMGLNLPIRRIVFLENEKFDGTRRRTLSSQEVKQIAGRAGRKGIYDIGKVAFSKDISHMTELLQGKDESLHTFAIAPTSNVLERYEKYSRNLGEFFELWKEYKNPAGTRKAPLIEARDLYESIKHTEIAARLSLKDLYSFINMPFSASDPALAAQWKKNMYSIIDKSDLPEPVIKTDSLEELELSYKSVGLHLLFLYRLERRTETVYWERVREDLSNSIHEMLKTGIKIPTKTCRTCGAELPKNFRFMKCEECFNKRPATKRSYFHR</sequence>
<dbReference type="RefSeq" id="WP_204204971.1">
    <property type="nucleotide sequence ID" value="NZ_JAFELM010000043.1"/>
</dbReference>
<dbReference type="EMBL" id="JAFELM010000043">
    <property type="protein sequence ID" value="MBM6619493.1"/>
    <property type="molecule type" value="Genomic_DNA"/>
</dbReference>
<dbReference type="InterPro" id="IPR027417">
    <property type="entry name" value="P-loop_NTPase"/>
</dbReference>
<dbReference type="Pfam" id="PF00271">
    <property type="entry name" value="Helicase_C"/>
    <property type="match status" value="1"/>
</dbReference>
<feature type="domain" description="Helicase C-terminal" evidence="7">
    <location>
        <begin position="494"/>
        <end position="654"/>
    </location>
</feature>
<feature type="domain" description="Helicase ATP-binding" evidence="6">
    <location>
        <begin position="349"/>
        <end position="543"/>
    </location>
</feature>
<keyword evidence="9" id="KW-1185">Reference proteome</keyword>
<dbReference type="SMART" id="SM00487">
    <property type="entry name" value="DEXDc"/>
    <property type="match status" value="1"/>
</dbReference>
<dbReference type="InterPro" id="IPR050699">
    <property type="entry name" value="RNA-DNA_Helicase"/>
</dbReference>